<reference evidence="2 3" key="1">
    <citation type="submission" date="2023-08" db="EMBL/GenBank/DDBJ databases">
        <title>Mesonia sp. MT50, isolated from deep-sea sediment of the Mariana Trench.</title>
        <authorList>
            <person name="Fu H."/>
        </authorList>
    </citation>
    <scope>NUCLEOTIDE SEQUENCE [LARGE SCALE GENOMIC DNA]</scope>
    <source>
        <strain evidence="2 3">MT50</strain>
    </source>
</reference>
<dbReference type="InterPro" id="IPR000905">
    <property type="entry name" value="Gcp-like_dom"/>
</dbReference>
<keyword evidence="3" id="KW-1185">Reference proteome</keyword>
<gene>
    <name evidence="2" type="primary">tsaB</name>
    <name evidence="2" type="ORF">RBU60_05490</name>
</gene>
<feature type="domain" description="Gcp-like" evidence="1">
    <location>
        <begin position="36"/>
        <end position="139"/>
    </location>
</feature>
<accession>A0ABU1A036</accession>
<protein>
    <submittedName>
        <fullName evidence="2">tRNA (Adenosine(37)-N6)-threonylcarbamoyltransferase complex dimerization subunit type 1 TsaB</fullName>
        <ecNumber evidence="2">2.3.1.234</ecNumber>
    </submittedName>
</protein>
<dbReference type="Gene3D" id="3.30.420.40">
    <property type="match status" value="2"/>
</dbReference>
<sequence>MALILLLETTTINCSVALAEDDKVIAIKEDKTPGYSHAEKLHLFMEAVLAEGQKELLDLDAVAVSKGPGSYTGLRIGVSAAKGLCYALNIPLIAVDTLTSIAHQYQSLNFSSGYVIPVLDARKMEVYTSVFELKGGALTPLSNVEAKIIDENSYAELKANRLFVGDGVQKIEDEILDQENSIFVQSLPSTQEMAKIAFDKYKISDTEDVAYFEPFYLKDFVIKKKKKA</sequence>
<comment type="caution">
    <text evidence="2">The sequence shown here is derived from an EMBL/GenBank/DDBJ whole genome shotgun (WGS) entry which is preliminary data.</text>
</comment>
<keyword evidence="2" id="KW-0808">Transferase</keyword>
<dbReference type="RefSeq" id="WP_308863705.1">
    <property type="nucleotide sequence ID" value="NZ_JAVHUL010000010.1"/>
</dbReference>
<dbReference type="EMBL" id="JAVHUL010000010">
    <property type="protein sequence ID" value="MDQ7917022.1"/>
    <property type="molecule type" value="Genomic_DNA"/>
</dbReference>
<proteinExistence type="predicted"/>
<dbReference type="PANTHER" id="PTHR11735">
    <property type="entry name" value="TRNA N6-ADENOSINE THREONYLCARBAMOYLTRANSFERASE"/>
    <property type="match status" value="1"/>
</dbReference>
<dbReference type="SUPFAM" id="SSF53067">
    <property type="entry name" value="Actin-like ATPase domain"/>
    <property type="match status" value="2"/>
</dbReference>
<dbReference type="NCBIfam" id="TIGR03725">
    <property type="entry name" value="T6A_YeaZ"/>
    <property type="match status" value="1"/>
</dbReference>
<name>A0ABU1A036_9FLAO</name>
<dbReference type="InterPro" id="IPR022496">
    <property type="entry name" value="T6A_TsaB"/>
</dbReference>
<dbReference type="CDD" id="cd24032">
    <property type="entry name" value="ASKHA_NBD_TsaB"/>
    <property type="match status" value="1"/>
</dbReference>
<keyword evidence="2" id="KW-0012">Acyltransferase</keyword>
<dbReference type="PANTHER" id="PTHR11735:SF11">
    <property type="entry name" value="TRNA THREONYLCARBAMOYLADENOSINE BIOSYNTHESIS PROTEIN TSAB"/>
    <property type="match status" value="1"/>
</dbReference>
<evidence type="ECO:0000313" key="2">
    <source>
        <dbReference type="EMBL" id="MDQ7917022.1"/>
    </source>
</evidence>
<dbReference type="Proteomes" id="UP001230915">
    <property type="component" value="Unassembled WGS sequence"/>
</dbReference>
<evidence type="ECO:0000313" key="3">
    <source>
        <dbReference type="Proteomes" id="UP001230915"/>
    </source>
</evidence>
<dbReference type="GO" id="GO:0061711">
    <property type="term" value="F:tRNA N(6)-L-threonylcarbamoyladenine synthase activity"/>
    <property type="evidence" value="ECO:0007669"/>
    <property type="project" value="UniProtKB-EC"/>
</dbReference>
<evidence type="ECO:0000259" key="1">
    <source>
        <dbReference type="Pfam" id="PF00814"/>
    </source>
</evidence>
<organism evidence="2 3">
    <name type="scientific">Mesonia profundi</name>
    <dbReference type="NCBI Taxonomy" id="3070998"/>
    <lineage>
        <taxon>Bacteria</taxon>
        <taxon>Pseudomonadati</taxon>
        <taxon>Bacteroidota</taxon>
        <taxon>Flavobacteriia</taxon>
        <taxon>Flavobacteriales</taxon>
        <taxon>Flavobacteriaceae</taxon>
        <taxon>Mesonia</taxon>
    </lineage>
</organism>
<dbReference type="InterPro" id="IPR043129">
    <property type="entry name" value="ATPase_NBD"/>
</dbReference>
<dbReference type="EC" id="2.3.1.234" evidence="2"/>
<dbReference type="Pfam" id="PF00814">
    <property type="entry name" value="TsaD"/>
    <property type="match status" value="1"/>
</dbReference>